<sequence length="171" mass="19291">MIKFTAILKKLGQQGEKTGWTIIEVPFAIANKIKPDTKKSYRVKGFLDSYPIEQVALVPMGEGDFIIAVNATMRKGIGKRQGASVKVQLEEDKAGYIMNADFMACMEDDPKAMAFFKTLSPGHQRYFSKWIDSAKTEETKAKRIAQTINALLRNMGYPEMIRALKAEKDKY</sequence>
<dbReference type="Proteomes" id="UP000185003">
    <property type="component" value="Unassembled WGS sequence"/>
</dbReference>
<organism evidence="1 2">
    <name type="scientific">Chitinophaga niabensis</name>
    <dbReference type="NCBI Taxonomy" id="536979"/>
    <lineage>
        <taxon>Bacteria</taxon>
        <taxon>Pseudomonadati</taxon>
        <taxon>Bacteroidota</taxon>
        <taxon>Chitinophagia</taxon>
        <taxon>Chitinophagales</taxon>
        <taxon>Chitinophagaceae</taxon>
        <taxon>Chitinophaga</taxon>
    </lineage>
</organism>
<reference evidence="1 2" key="1">
    <citation type="submission" date="2016-11" db="EMBL/GenBank/DDBJ databases">
        <authorList>
            <person name="Jaros S."/>
            <person name="Januszkiewicz K."/>
            <person name="Wedrychowicz H."/>
        </authorList>
    </citation>
    <scope>NUCLEOTIDE SEQUENCE [LARGE SCALE GENOMIC DNA]</scope>
    <source>
        <strain evidence="1 2">DSM 24787</strain>
    </source>
</reference>
<dbReference type="InterPro" id="IPR015018">
    <property type="entry name" value="DUF1905"/>
</dbReference>
<dbReference type="Pfam" id="PF08922">
    <property type="entry name" value="DUF1905"/>
    <property type="match status" value="1"/>
</dbReference>
<dbReference type="InterPro" id="IPR037079">
    <property type="entry name" value="AF2212/PG0164-like_sf"/>
</dbReference>
<proteinExistence type="predicted"/>
<evidence type="ECO:0000313" key="1">
    <source>
        <dbReference type="EMBL" id="SIO49209.1"/>
    </source>
</evidence>
<dbReference type="EMBL" id="FSRA01000002">
    <property type="protein sequence ID" value="SIO49209.1"/>
    <property type="molecule type" value="Genomic_DNA"/>
</dbReference>
<dbReference type="SUPFAM" id="SSF141694">
    <property type="entry name" value="AF2212/PG0164-like"/>
    <property type="match status" value="1"/>
</dbReference>
<accession>A0A1N6JYA5</accession>
<evidence type="ECO:0000313" key="2">
    <source>
        <dbReference type="Proteomes" id="UP000185003"/>
    </source>
</evidence>
<dbReference type="OrthoDB" id="680797at2"/>
<gene>
    <name evidence="1" type="ORF">SAMN04488055_4674</name>
</gene>
<name>A0A1N6JYA5_9BACT</name>
<dbReference type="Gene3D" id="2.40.30.100">
    <property type="entry name" value="AF2212/PG0164-like"/>
    <property type="match status" value="1"/>
</dbReference>
<dbReference type="AlphaFoldDB" id="A0A1N6JYA5"/>
<protein>
    <submittedName>
        <fullName evidence="1">Bacteriocin-protection, YdeI or OmpD-Associated</fullName>
    </submittedName>
</protein>
<dbReference type="RefSeq" id="WP_074241987.1">
    <property type="nucleotide sequence ID" value="NZ_FSRA01000002.1"/>
</dbReference>
<dbReference type="STRING" id="536979.SAMN04488055_4674"/>
<keyword evidence="2" id="KW-1185">Reference proteome</keyword>
<dbReference type="Pfam" id="PF13376">
    <property type="entry name" value="OmdA"/>
    <property type="match status" value="1"/>
</dbReference>